<evidence type="ECO:0000256" key="9">
    <source>
        <dbReference type="ARBA" id="ARBA00023235"/>
    </source>
</evidence>
<evidence type="ECO:0000256" key="13">
    <source>
        <dbReference type="PIRSR" id="PIRSR005096-2"/>
    </source>
</evidence>
<feature type="binding site" evidence="14">
    <location>
        <begin position="114"/>
        <end position="115"/>
    </location>
    <ligand>
        <name>beta-D-galactose</name>
        <dbReference type="ChEBI" id="CHEBI:27667"/>
    </ligand>
</feature>
<comment type="pathway">
    <text evidence="3 11">Carbohydrate metabolism; hexose metabolism.</text>
</comment>
<evidence type="ECO:0000256" key="10">
    <source>
        <dbReference type="ARBA" id="ARBA00023277"/>
    </source>
</evidence>
<evidence type="ECO:0000256" key="7">
    <source>
        <dbReference type="ARBA" id="ARBA00022553"/>
    </source>
</evidence>
<protein>
    <recommendedName>
        <fullName evidence="11">Aldose 1-epimerase</fullName>
        <ecNumber evidence="11">5.1.3.3</ecNumber>
    </recommendedName>
</protein>
<dbReference type="SUPFAM" id="SSF74650">
    <property type="entry name" value="Galactose mutarotase-like"/>
    <property type="match status" value="1"/>
</dbReference>
<comment type="catalytic activity">
    <reaction evidence="11">
        <text>alpha-D-glucose = beta-D-glucose</text>
        <dbReference type="Rhea" id="RHEA:10264"/>
        <dbReference type="ChEBI" id="CHEBI:15903"/>
        <dbReference type="ChEBI" id="CHEBI:17925"/>
        <dbReference type="EC" id="5.1.3.3"/>
    </reaction>
</comment>
<dbReference type="EMBL" id="JAIXNE010000006">
    <property type="protein sequence ID" value="MCA6078704.1"/>
    <property type="molecule type" value="Genomic_DNA"/>
</dbReference>
<dbReference type="Proteomes" id="UP001139409">
    <property type="component" value="Unassembled WGS sequence"/>
</dbReference>
<evidence type="ECO:0000256" key="14">
    <source>
        <dbReference type="PIRSR" id="PIRSR005096-3"/>
    </source>
</evidence>
<dbReference type="PROSITE" id="PS51257">
    <property type="entry name" value="PROKAR_LIPOPROTEIN"/>
    <property type="match status" value="1"/>
</dbReference>
<evidence type="ECO:0000256" key="6">
    <source>
        <dbReference type="ARBA" id="ARBA00022490"/>
    </source>
</evidence>
<dbReference type="InterPro" id="IPR011013">
    <property type="entry name" value="Gal_mutarotase_sf_dom"/>
</dbReference>
<evidence type="ECO:0000313" key="17">
    <source>
        <dbReference type="Proteomes" id="UP001139409"/>
    </source>
</evidence>
<feature type="active site" description="Proton donor" evidence="12">
    <location>
        <position position="214"/>
    </location>
</feature>
<dbReference type="InterPro" id="IPR015443">
    <property type="entry name" value="Aldose_1-epimerase"/>
</dbReference>
<gene>
    <name evidence="16" type="ORF">LDX50_27770</name>
</gene>
<dbReference type="PANTHER" id="PTHR10091:SF0">
    <property type="entry name" value="GALACTOSE MUTAROTASE"/>
    <property type="match status" value="1"/>
</dbReference>
<dbReference type="FunFam" id="2.70.98.10:FF:000003">
    <property type="entry name" value="Aldose 1-epimerase"/>
    <property type="match status" value="1"/>
</dbReference>
<keyword evidence="17" id="KW-1185">Reference proteome</keyword>
<evidence type="ECO:0000256" key="4">
    <source>
        <dbReference type="ARBA" id="ARBA00006206"/>
    </source>
</evidence>
<proteinExistence type="inferred from homology"/>
<evidence type="ECO:0000256" key="3">
    <source>
        <dbReference type="ARBA" id="ARBA00005028"/>
    </source>
</evidence>
<feature type="binding site" evidence="14">
    <location>
        <begin position="214"/>
        <end position="216"/>
    </location>
    <ligand>
        <name>beta-D-galactose</name>
        <dbReference type="ChEBI" id="CHEBI:27667"/>
    </ligand>
</feature>
<accession>A0A9X1HYC9</accession>
<dbReference type="GO" id="GO:0030246">
    <property type="term" value="F:carbohydrate binding"/>
    <property type="evidence" value="ECO:0007669"/>
    <property type="project" value="InterPro"/>
</dbReference>
<dbReference type="RefSeq" id="WP_225699557.1">
    <property type="nucleotide sequence ID" value="NZ_JAIXNE010000006.1"/>
</dbReference>
<dbReference type="GO" id="GO:0005737">
    <property type="term" value="C:cytoplasm"/>
    <property type="evidence" value="ECO:0007669"/>
    <property type="project" value="UniProtKB-SubCell"/>
</dbReference>
<comment type="subcellular location">
    <subcellularLocation>
        <location evidence="2">Cytoplasm</location>
    </subcellularLocation>
</comment>
<dbReference type="GO" id="GO:0006006">
    <property type="term" value="P:glucose metabolic process"/>
    <property type="evidence" value="ECO:0007669"/>
    <property type="project" value="TreeGrafter"/>
</dbReference>
<keyword evidence="8" id="KW-0106">Calcium</keyword>
<dbReference type="CDD" id="cd09019">
    <property type="entry name" value="galactose_mutarotase_like"/>
    <property type="match status" value="1"/>
</dbReference>
<feature type="active site" description="Proton acceptor" evidence="12">
    <location>
        <position position="349"/>
    </location>
</feature>
<evidence type="ECO:0000256" key="12">
    <source>
        <dbReference type="PIRSR" id="PIRSR005096-1"/>
    </source>
</evidence>
<organism evidence="16 17">
    <name type="scientific">Fulvivirga sedimenti</name>
    <dbReference type="NCBI Taxonomy" id="2879465"/>
    <lineage>
        <taxon>Bacteria</taxon>
        <taxon>Pseudomonadati</taxon>
        <taxon>Bacteroidota</taxon>
        <taxon>Cytophagia</taxon>
        <taxon>Cytophagales</taxon>
        <taxon>Fulvivirgaceae</taxon>
        <taxon>Fulvivirga</taxon>
    </lineage>
</organism>
<feature type="region of interest" description="Disordered" evidence="15">
    <location>
        <begin position="21"/>
        <end position="45"/>
    </location>
</feature>
<evidence type="ECO:0000256" key="1">
    <source>
        <dbReference type="ARBA" id="ARBA00001913"/>
    </source>
</evidence>
<sequence length="386" mass="42648">MKNYILLLFTVIFLAACGTKNSTNEESSEPEMSLPSIESRSFGSLPDGQEIQEYTLRNSSGIEMSVITYGGIIRTLMLPDRNGEMADVVLGYDNIEGYLAQSPYFGAIIGRYGNRIASAKFSLDGVEYQLAANDGSNHLHGGLKGFDKVVWQAEPVETEDAVSLIMTYRSTDMEEGYPGNLDVTVTYTLNNKDELIFDYSATTDKKTVVNLTNHAYYNLTGKEGTILDHELKLNAPEYLPVSASLIPTGVESVSGTPFDFSDYKAIGKDINDENEQISNGGGYDHCWVLYEGEESLNMAASIIEPVSGRRMDVYTSEPGIQFYTGNFLDGTITGKYGINYGYRSGFCLETQHFPDSPNQPEFPSVVLNPGDTYHSQTLTRFMVEQP</sequence>
<dbReference type="InterPro" id="IPR047215">
    <property type="entry name" value="Galactose_mutarotase-like"/>
</dbReference>
<feature type="compositionally biased region" description="Low complexity" evidence="15">
    <location>
        <begin position="30"/>
        <end position="39"/>
    </location>
</feature>
<comment type="cofactor">
    <cofactor evidence="1">
        <name>Ca(2+)</name>
        <dbReference type="ChEBI" id="CHEBI:29108"/>
    </cofactor>
</comment>
<dbReference type="NCBIfam" id="NF008277">
    <property type="entry name" value="PRK11055.1"/>
    <property type="match status" value="1"/>
</dbReference>
<dbReference type="Pfam" id="PF01263">
    <property type="entry name" value="Aldose_epim"/>
    <property type="match status" value="1"/>
</dbReference>
<dbReference type="PANTHER" id="PTHR10091">
    <property type="entry name" value="ALDOSE-1-EPIMERASE"/>
    <property type="match status" value="1"/>
</dbReference>
<name>A0A9X1HYC9_9BACT</name>
<comment type="caution">
    <text evidence="16">The sequence shown here is derived from an EMBL/GenBank/DDBJ whole genome shotgun (WGS) entry which is preliminary data.</text>
</comment>
<dbReference type="PIRSF" id="PIRSF005096">
    <property type="entry name" value="GALM"/>
    <property type="match status" value="1"/>
</dbReference>
<keyword evidence="10 11" id="KW-0119">Carbohydrate metabolism</keyword>
<dbReference type="GO" id="GO:0033499">
    <property type="term" value="P:galactose catabolic process via UDP-galactose, Leloir pathway"/>
    <property type="evidence" value="ECO:0007669"/>
    <property type="project" value="TreeGrafter"/>
</dbReference>
<comment type="similarity">
    <text evidence="4 11">Belongs to the aldose epimerase family.</text>
</comment>
<reference evidence="16" key="1">
    <citation type="submission" date="2021-09" db="EMBL/GenBank/DDBJ databases">
        <title>Fulvivirga sp. isolated from coastal sediment.</title>
        <authorList>
            <person name="Yu H."/>
        </authorList>
    </citation>
    <scope>NUCLEOTIDE SEQUENCE</scope>
    <source>
        <strain evidence="16">1062</strain>
    </source>
</reference>
<comment type="subunit">
    <text evidence="5">Monomer.</text>
</comment>
<evidence type="ECO:0000256" key="5">
    <source>
        <dbReference type="ARBA" id="ARBA00011245"/>
    </source>
</evidence>
<dbReference type="InterPro" id="IPR008183">
    <property type="entry name" value="Aldose_1/G6P_1-epimerase"/>
</dbReference>
<dbReference type="Gene3D" id="2.70.98.10">
    <property type="match status" value="1"/>
</dbReference>
<evidence type="ECO:0000256" key="2">
    <source>
        <dbReference type="ARBA" id="ARBA00004496"/>
    </source>
</evidence>
<keyword evidence="7" id="KW-0597">Phosphoprotein</keyword>
<dbReference type="InterPro" id="IPR014718">
    <property type="entry name" value="GH-type_carb-bd"/>
</dbReference>
<dbReference type="GO" id="GO:0004034">
    <property type="term" value="F:aldose 1-epimerase activity"/>
    <property type="evidence" value="ECO:0007669"/>
    <property type="project" value="UniProtKB-EC"/>
</dbReference>
<evidence type="ECO:0000256" key="15">
    <source>
        <dbReference type="SAM" id="MobiDB-lite"/>
    </source>
</evidence>
<feature type="binding site" evidence="13">
    <location>
        <position position="284"/>
    </location>
    <ligand>
        <name>beta-D-galactose</name>
        <dbReference type="ChEBI" id="CHEBI:27667"/>
    </ligand>
</feature>
<dbReference type="EC" id="5.1.3.3" evidence="11"/>
<keyword evidence="6" id="KW-0963">Cytoplasm</keyword>
<dbReference type="AlphaFoldDB" id="A0A9X1HYC9"/>
<evidence type="ECO:0000256" key="8">
    <source>
        <dbReference type="ARBA" id="ARBA00022837"/>
    </source>
</evidence>
<evidence type="ECO:0000313" key="16">
    <source>
        <dbReference type="EMBL" id="MCA6078704.1"/>
    </source>
</evidence>
<keyword evidence="9 11" id="KW-0413">Isomerase</keyword>
<evidence type="ECO:0000256" key="11">
    <source>
        <dbReference type="PIRNR" id="PIRNR005096"/>
    </source>
</evidence>